<dbReference type="InterPro" id="IPR001466">
    <property type="entry name" value="Beta-lactam-related"/>
</dbReference>
<sequence>MKLTHEQISDVAAAYECWLRFRALAAEVPSLAYGASYQGRAVLSGAFGQADLESGEPADVARTGYRVASITKTFTATLVMQLVEQGKVRLDDLMVTYLPWLVESMVGGDHPAPPAHPQQWHDSRWLGGMV</sequence>
<dbReference type="PANTHER" id="PTHR46825">
    <property type="entry name" value="D-ALANYL-D-ALANINE-CARBOXYPEPTIDASE/ENDOPEPTIDASE AMPH"/>
    <property type="match status" value="1"/>
</dbReference>
<reference evidence="2" key="2">
    <citation type="journal article" date="2014" name="ISME J.">
        <title>Microbial stratification in low pH oxic and suboxic macroscopic growths along an acid mine drainage.</title>
        <authorList>
            <person name="Mendez-Garcia C."/>
            <person name="Mesa V."/>
            <person name="Sprenger R.R."/>
            <person name="Richter M."/>
            <person name="Diez M.S."/>
            <person name="Solano J."/>
            <person name="Bargiela R."/>
            <person name="Golyshina O.V."/>
            <person name="Manteca A."/>
            <person name="Ramos J.L."/>
            <person name="Gallego J.R."/>
            <person name="Llorente I."/>
            <person name="Martins Dos Santos V.A."/>
            <person name="Jensen O.N."/>
            <person name="Pelaez A.I."/>
            <person name="Sanchez J."/>
            <person name="Ferrer M."/>
        </authorList>
    </citation>
    <scope>NUCLEOTIDE SEQUENCE</scope>
</reference>
<dbReference type="EMBL" id="AUZZ01010016">
    <property type="protein sequence ID" value="EQD31146.1"/>
    <property type="molecule type" value="Genomic_DNA"/>
</dbReference>
<dbReference type="AlphaFoldDB" id="T0Y7Q7"/>
<evidence type="ECO:0000313" key="2">
    <source>
        <dbReference type="EMBL" id="EQD31146.1"/>
    </source>
</evidence>
<dbReference type="InterPro" id="IPR012338">
    <property type="entry name" value="Beta-lactam/transpept-like"/>
</dbReference>
<dbReference type="SUPFAM" id="SSF56601">
    <property type="entry name" value="beta-lactamase/transpeptidase-like"/>
    <property type="match status" value="1"/>
</dbReference>
<comment type="caution">
    <text evidence="2">The sequence shown here is derived from an EMBL/GenBank/DDBJ whole genome shotgun (WGS) entry which is preliminary data.</text>
</comment>
<proteinExistence type="predicted"/>
<evidence type="ECO:0000259" key="1">
    <source>
        <dbReference type="Pfam" id="PF00144"/>
    </source>
</evidence>
<dbReference type="Gene3D" id="3.40.710.10">
    <property type="entry name" value="DD-peptidase/beta-lactamase superfamily"/>
    <property type="match status" value="1"/>
</dbReference>
<dbReference type="PANTHER" id="PTHR46825:SF7">
    <property type="entry name" value="D-ALANYL-D-ALANINE CARBOXYPEPTIDASE"/>
    <property type="match status" value="1"/>
</dbReference>
<protein>
    <submittedName>
        <fullName evidence="2">Beta-lactamase-related protein</fullName>
    </submittedName>
</protein>
<dbReference type="Pfam" id="PF00144">
    <property type="entry name" value="Beta-lactamase"/>
    <property type="match status" value="1"/>
</dbReference>
<gene>
    <name evidence="2" type="ORF">B2A_13816</name>
</gene>
<accession>T0Y7Q7</accession>
<reference evidence="2" key="1">
    <citation type="submission" date="2013-08" db="EMBL/GenBank/DDBJ databases">
        <authorList>
            <person name="Mendez C."/>
            <person name="Richter M."/>
            <person name="Ferrer M."/>
            <person name="Sanchez J."/>
        </authorList>
    </citation>
    <scope>NUCLEOTIDE SEQUENCE</scope>
</reference>
<dbReference type="InterPro" id="IPR050491">
    <property type="entry name" value="AmpC-like"/>
</dbReference>
<organism evidence="2">
    <name type="scientific">mine drainage metagenome</name>
    <dbReference type="NCBI Taxonomy" id="410659"/>
    <lineage>
        <taxon>unclassified sequences</taxon>
        <taxon>metagenomes</taxon>
        <taxon>ecological metagenomes</taxon>
    </lineage>
</organism>
<name>T0Y7Q7_9ZZZZ</name>
<feature type="domain" description="Beta-lactamase-related" evidence="1">
    <location>
        <begin position="23"/>
        <end position="103"/>
    </location>
</feature>